<keyword evidence="4" id="KW-1185">Reference proteome</keyword>
<dbReference type="Proteomes" id="UP001139521">
    <property type="component" value="Unassembled WGS sequence"/>
</dbReference>
<dbReference type="InterPro" id="IPR059113">
    <property type="entry name" value="Znf_ribbon"/>
</dbReference>
<evidence type="ECO:0000256" key="1">
    <source>
        <dbReference type="SAM" id="Phobius"/>
    </source>
</evidence>
<proteinExistence type="predicted"/>
<evidence type="ECO:0000313" key="4">
    <source>
        <dbReference type="Proteomes" id="UP001139521"/>
    </source>
</evidence>
<dbReference type="EMBL" id="JAKHSK010000037">
    <property type="protein sequence ID" value="MCL6220303.1"/>
    <property type="molecule type" value="Genomic_DNA"/>
</dbReference>
<accession>A0A9X1ZXE7</accession>
<reference evidence="3" key="1">
    <citation type="submission" date="2022-01" db="EMBL/GenBank/DDBJ databases">
        <title>Genome sequencing of Zunongwangia sp. M21534 genome.</title>
        <authorList>
            <person name="Chen Y."/>
            <person name="Dong C."/>
            <person name="Shao Z."/>
        </authorList>
    </citation>
    <scope>NUCLEOTIDE SEQUENCE</scope>
    <source>
        <strain evidence="3">MCCC M21534</strain>
    </source>
</reference>
<protein>
    <submittedName>
        <fullName evidence="3">TM2 domain-containing protein</fullName>
    </submittedName>
</protein>
<dbReference type="AlphaFoldDB" id="A0A9X1ZXE7"/>
<evidence type="ECO:0000259" key="2">
    <source>
        <dbReference type="Pfam" id="PF13248"/>
    </source>
</evidence>
<dbReference type="RefSeq" id="WP_249603004.1">
    <property type="nucleotide sequence ID" value="NZ_JAKHSK010000037.1"/>
</dbReference>
<keyword evidence="1" id="KW-1133">Transmembrane helix</keyword>
<comment type="caution">
    <text evidence="3">The sequence shown here is derived from an EMBL/GenBank/DDBJ whole genome shotgun (WGS) entry which is preliminary data.</text>
</comment>
<gene>
    <name evidence="3" type="ORF">L1967_18585</name>
</gene>
<dbReference type="Pfam" id="PF13248">
    <property type="entry name" value="Zn_ribbon_3"/>
    <property type="match status" value="1"/>
</dbReference>
<sequence length="115" mass="12841">MDYQTKKCPYCAETIKSEAIKCWHCGERFSASQTYNAQQPQAPVTVINNYPKWSAGVAILLSIFFPGVGHIYKGEVVAGILWLIFVTIGYIFFIFPGIFLHIICIITAASGDPYK</sequence>
<evidence type="ECO:0000313" key="3">
    <source>
        <dbReference type="EMBL" id="MCL6220303.1"/>
    </source>
</evidence>
<feature type="transmembrane region" description="Helical" evidence="1">
    <location>
        <begin position="53"/>
        <end position="72"/>
    </location>
</feature>
<organism evidence="3 4">
    <name type="scientific">Zunongwangia pacifica</name>
    <dbReference type="NCBI Taxonomy" id="2911062"/>
    <lineage>
        <taxon>Bacteria</taxon>
        <taxon>Pseudomonadati</taxon>
        <taxon>Bacteroidota</taxon>
        <taxon>Flavobacteriia</taxon>
        <taxon>Flavobacteriales</taxon>
        <taxon>Flavobacteriaceae</taxon>
        <taxon>Zunongwangia</taxon>
    </lineage>
</organism>
<keyword evidence="1" id="KW-0812">Transmembrane</keyword>
<keyword evidence="1" id="KW-0472">Membrane</keyword>
<feature type="transmembrane region" description="Helical" evidence="1">
    <location>
        <begin position="79"/>
        <end position="109"/>
    </location>
</feature>
<feature type="domain" description="Putative zinc-ribbon" evidence="2">
    <location>
        <begin position="4"/>
        <end position="29"/>
    </location>
</feature>
<name>A0A9X1ZXE7_9FLAO</name>